<keyword evidence="6 7" id="KW-0472">Membrane</keyword>
<protein>
    <recommendedName>
        <fullName evidence="7">Dolichol-phosphate mannosyltransferase subunit 3</fullName>
    </recommendedName>
</protein>
<reference evidence="8" key="1">
    <citation type="submission" date="2023-11" db="EMBL/GenBank/DDBJ databases">
        <title>Genome assemblies of two species of porcelain crab, Petrolisthes cinctipes and Petrolisthes manimaculis (Anomura: Porcellanidae).</title>
        <authorList>
            <person name="Angst P."/>
        </authorList>
    </citation>
    <scope>NUCLEOTIDE SEQUENCE</scope>
    <source>
        <strain evidence="8">PB745_02</strain>
        <tissue evidence="8">Gill</tissue>
    </source>
</reference>
<dbReference type="GO" id="GO:0005789">
    <property type="term" value="C:endoplasmic reticulum membrane"/>
    <property type="evidence" value="ECO:0007669"/>
    <property type="project" value="UniProtKB-SubCell"/>
</dbReference>
<keyword evidence="4 7" id="KW-0256">Endoplasmic reticulum</keyword>
<dbReference type="GO" id="GO:0033185">
    <property type="term" value="C:dolichol-phosphate-mannose synthase complex"/>
    <property type="evidence" value="ECO:0007669"/>
    <property type="project" value="TreeGrafter"/>
</dbReference>
<dbReference type="GO" id="GO:0006506">
    <property type="term" value="P:GPI anchor biosynthetic process"/>
    <property type="evidence" value="ECO:0007669"/>
    <property type="project" value="TreeGrafter"/>
</dbReference>
<evidence type="ECO:0000313" key="9">
    <source>
        <dbReference type="Proteomes" id="UP001292094"/>
    </source>
</evidence>
<dbReference type="EMBL" id="JAWZYT010001448">
    <property type="protein sequence ID" value="KAK4312035.1"/>
    <property type="molecule type" value="Genomic_DNA"/>
</dbReference>
<evidence type="ECO:0000256" key="4">
    <source>
        <dbReference type="ARBA" id="ARBA00022824"/>
    </source>
</evidence>
<keyword evidence="5 7" id="KW-1133">Transmembrane helix</keyword>
<comment type="function">
    <text evidence="7">Stabilizer subunit of the dolichol-phosphate mannose (DPM) synthase complex; tethers catalytic subunit to the ER.</text>
</comment>
<dbReference type="InterPro" id="IPR013174">
    <property type="entry name" value="DPM3"/>
</dbReference>
<organism evidence="8 9">
    <name type="scientific">Petrolisthes manimaculis</name>
    <dbReference type="NCBI Taxonomy" id="1843537"/>
    <lineage>
        <taxon>Eukaryota</taxon>
        <taxon>Metazoa</taxon>
        <taxon>Ecdysozoa</taxon>
        <taxon>Arthropoda</taxon>
        <taxon>Crustacea</taxon>
        <taxon>Multicrustacea</taxon>
        <taxon>Malacostraca</taxon>
        <taxon>Eumalacostraca</taxon>
        <taxon>Eucarida</taxon>
        <taxon>Decapoda</taxon>
        <taxon>Pleocyemata</taxon>
        <taxon>Anomura</taxon>
        <taxon>Galatheoidea</taxon>
        <taxon>Porcellanidae</taxon>
        <taxon>Petrolisthes</taxon>
    </lineage>
</organism>
<comment type="subunit">
    <text evidence="7">Component of the dolichol-phosphate mannose (DPM) synthase complex.</text>
</comment>
<keyword evidence="9" id="KW-1185">Reference proteome</keyword>
<comment type="similarity">
    <text evidence="2 7">Belongs to the DPM3 family.</text>
</comment>
<evidence type="ECO:0000256" key="3">
    <source>
        <dbReference type="ARBA" id="ARBA00022692"/>
    </source>
</evidence>
<evidence type="ECO:0000256" key="5">
    <source>
        <dbReference type="ARBA" id="ARBA00022989"/>
    </source>
</evidence>
<feature type="transmembrane region" description="Helical" evidence="7">
    <location>
        <begin position="53"/>
        <end position="72"/>
    </location>
</feature>
<comment type="caution">
    <text evidence="8">The sequence shown here is derived from an EMBL/GenBank/DDBJ whole genome shotgun (WGS) entry which is preliminary data.</text>
</comment>
<keyword evidence="3 7" id="KW-0812">Transmembrane</keyword>
<comment type="subcellular location">
    <subcellularLocation>
        <location evidence="1 7">Endoplasmic reticulum membrane</location>
        <topology evidence="1 7">Multi-pass membrane protein</topology>
    </subcellularLocation>
</comment>
<dbReference type="PANTHER" id="PTHR16433:SF0">
    <property type="entry name" value="DOLICHOL-PHOSPHATE MANNOSYLTRANSFERASE SUBUNIT 3"/>
    <property type="match status" value="1"/>
</dbReference>
<gene>
    <name evidence="8" type="ORF">Pmani_016501</name>
</gene>
<evidence type="ECO:0000256" key="1">
    <source>
        <dbReference type="ARBA" id="ARBA00004477"/>
    </source>
</evidence>
<comment type="pathway">
    <text evidence="7">Protein modification; protein glycosylation.</text>
</comment>
<evidence type="ECO:0000256" key="2">
    <source>
        <dbReference type="ARBA" id="ARBA00010430"/>
    </source>
</evidence>
<dbReference type="AlphaFoldDB" id="A0AAE1UAG1"/>
<evidence type="ECO:0000256" key="7">
    <source>
        <dbReference type="RuleBase" id="RU365085"/>
    </source>
</evidence>
<sequence>MELEVEGLRMVVMQCHILVYYNYYQRDTKGVVLNNYLNHLITTTTNMTKLMEWLTGAILFLGPWTAIVTTTIHNEFTVMHYQEILLLPFLLVAVFAVVSIAIIAFRVYSFNDCHQEAKELQEQILQAKADLAKRGIKLD</sequence>
<dbReference type="Pfam" id="PF08285">
    <property type="entry name" value="DPM3"/>
    <property type="match status" value="1"/>
</dbReference>
<dbReference type="Proteomes" id="UP001292094">
    <property type="component" value="Unassembled WGS sequence"/>
</dbReference>
<dbReference type="PANTHER" id="PTHR16433">
    <property type="entry name" value="DOLICHOL-PHOSPHATE MANNOSYLTRANSFERASE SUBUNIT 3"/>
    <property type="match status" value="1"/>
</dbReference>
<evidence type="ECO:0000256" key="6">
    <source>
        <dbReference type="ARBA" id="ARBA00023136"/>
    </source>
</evidence>
<proteinExistence type="inferred from homology"/>
<feature type="transmembrane region" description="Helical" evidence="7">
    <location>
        <begin position="84"/>
        <end position="108"/>
    </location>
</feature>
<name>A0AAE1UAG1_9EUCA</name>
<evidence type="ECO:0000313" key="8">
    <source>
        <dbReference type="EMBL" id="KAK4312035.1"/>
    </source>
</evidence>
<accession>A0AAE1UAG1</accession>